<dbReference type="PROSITE" id="PS51257">
    <property type="entry name" value="PROKAR_LIPOPROTEIN"/>
    <property type="match status" value="1"/>
</dbReference>
<protein>
    <recommendedName>
        <fullName evidence="4">Lipoprotein</fullName>
    </recommendedName>
</protein>
<gene>
    <name evidence="2" type="ORF">C1O25_22180</name>
</gene>
<reference evidence="2 3" key="1">
    <citation type="submission" date="2018-01" db="EMBL/GenBank/DDBJ databases">
        <title>Draft genome sequences of six Vibrio diazotrophicus strains isolated from deep-sea sediments of the Baltic Sea.</title>
        <authorList>
            <person name="Castillo D."/>
            <person name="Vandieken V."/>
            <person name="Chiang O."/>
            <person name="Middelboe M."/>
        </authorList>
    </citation>
    <scope>NUCLEOTIDE SEQUENCE [LARGE SCALE GENOMIC DNA]</scope>
    <source>
        <strain evidence="2 3">65.10M</strain>
    </source>
</reference>
<keyword evidence="3" id="KW-1185">Reference proteome</keyword>
<evidence type="ECO:0000256" key="1">
    <source>
        <dbReference type="SAM" id="SignalP"/>
    </source>
</evidence>
<dbReference type="Proteomes" id="UP000236547">
    <property type="component" value="Unassembled WGS sequence"/>
</dbReference>
<feature type="chain" id="PRO_5045736733" description="Lipoprotein" evidence="1">
    <location>
        <begin position="20"/>
        <end position="111"/>
    </location>
</feature>
<evidence type="ECO:0008006" key="4">
    <source>
        <dbReference type="Google" id="ProtNLM"/>
    </source>
</evidence>
<proteinExistence type="predicted"/>
<accession>A0ABX4W6I5</accession>
<feature type="signal peptide" evidence="1">
    <location>
        <begin position="1"/>
        <end position="19"/>
    </location>
</feature>
<keyword evidence="1" id="KW-0732">Signal</keyword>
<name>A0ABX4W6I5_VIBDI</name>
<dbReference type="EMBL" id="POSM01000063">
    <property type="protein sequence ID" value="PNH95940.1"/>
    <property type="molecule type" value="Genomic_DNA"/>
</dbReference>
<organism evidence="2 3">
    <name type="scientific">Vibrio diazotrophicus</name>
    <dbReference type="NCBI Taxonomy" id="685"/>
    <lineage>
        <taxon>Bacteria</taxon>
        <taxon>Pseudomonadati</taxon>
        <taxon>Pseudomonadota</taxon>
        <taxon>Gammaproteobacteria</taxon>
        <taxon>Vibrionales</taxon>
        <taxon>Vibrionaceae</taxon>
        <taxon>Vibrio</taxon>
    </lineage>
</organism>
<evidence type="ECO:0000313" key="2">
    <source>
        <dbReference type="EMBL" id="PNH95940.1"/>
    </source>
</evidence>
<dbReference type="RefSeq" id="WP_102969816.1">
    <property type="nucleotide sequence ID" value="NZ_POSM01000063.1"/>
</dbReference>
<sequence>MKKNIILALSLLLSGCVSNNMDVDNLLPRYVSPVYYLDYSCKQLRLTNLEFQQAKSTYQLYKKPRPDLAYIYQQKNEIAKQERRLDQKGQSILLGHEIALQKAANNKQCQL</sequence>
<comment type="caution">
    <text evidence="2">The sequence shown here is derived from an EMBL/GenBank/DDBJ whole genome shotgun (WGS) entry which is preliminary data.</text>
</comment>
<evidence type="ECO:0000313" key="3">
    <source>
        <dbReference type="Proteomes" id="UP000236547"/>
    </source>
</evidence>